<accession>A0ABS7KTQ5</accession>
<evidence type="ECO:0000313" key="2">
    <source>
        <dbReference type="Proteomes" id="UP001299068"/>
    </source>
</evidence>
<dbReference type="Proteomes" id="UP001299068">
    <property type="component" value="Unassembled WGS sequence"/>
</dbReference>
<name>A0ABS7KTQ5_CLOSR</name>
<keyword evidence="2" id="KW-1185">Reference proteome</keyword>
<proteinExistence type="predicted"/>
<gene>
    <name evidence="1" type="ORF">K5V21_01910</name>
</gene>
<reference evidence="1 2" key="1">
    <citation type="journal article" date="2021" name="Cell Host Microbe">
        <title>in vivo commensal control of Clostridioides difficile virulence.</title>
        <authorList>
            <person name="Girinathan B.P."/>
            <person name="Dibenedetto N."/>
            <person name="Worley J.N."/>
            <person name="Peltier J."/>
            <person name="Arrieta-Ortiz M.L."/>
            <person name="Rupa Christinal Immanuel S."/>
            <person name="Lavin R."/>
            <person name="Delaney M.L."/>
            <person name="Cummins C."/>
            <person name="Hoffmann M."/>
            <person name="Luo Y."/>
            <person name="Gonzalez-Escalona N."/>
            <person name="Allard M."/>
            <person name="Onderdonk A.B."/>
            <person name="Gerber G.K."/>
            <person name="Sonenshein A.L."/>
            <person name="Baliga N."/>
            <person name="Dupuy B."/>
            <person name="Bry L."/>
        </authorList>
    </citation>
    <scope>NUCLEOTIDE SEQUENCE [LARGE SCALE GENOMIC DNA]</scope>
    <source>
        <strain evidence="1 2">DSM 599</strain>
    </source>
</reference>
<evidence type="ECO:0000313" key="1">
    <source>
        <dbReference type="EMBL" id="MBY0754201.1"/>
    </source>
</evidence>
<organism evidence="1 2">
    <name type="scientific">Clostridium sardiniense</name>
    <name type="common">Clostridium absonum</name>
    <dbReference type="NCBI Taxonomy" id="29369"/>
    <lineage>
        <taxon>Bacteria</taxon>
        <taxon>Bacillati</taxon>
        <taxon>Bacillota</taxon>
        <taxon>Clostridia</taxon>
        <taxon>Eubacteriales</taxon>
        <taxon>Clostridiaceae</taxon>
        <taxon>Clostridium</taxon>
    </lineage>
</organism>
<protein>
    <submittedName>
        <fullName evidence="1">Uncharacterized protein</fullName>
    </submittedName>
</protein>
<dbReference type="RefSeq" id="WP_204596352.1">
    <property type="nucleotide sequence ID" value="NZ_JAFBDA010000027.1"/>
</dbReference>
<dbReference type="EMBL" id="JAIKTU010000002">
    <property type="protein sequence ID" value="MBY0754201.1"/>
    <property type="molecule type" value="Genomic_DNA"/>
</dbReference>
<comment type="caution">
    <text evidence="1">The sequence shown here is derived from an EMBL/GenBank/DDBJ whole genome shotgun (WGS) entry which is preliminary data.</text>
</comment>
<sequence>MSNKEKIKCPICGEDMKEHDYAYDNKIYGKKYYKCKVCGHKMNTMD</sequence>